<dbReference type="GeneID" id="66824275"/>
<evidence type="ECO:0000256" key="3">
    <source>
        <dbReference type="ARBA" id="ARBA00022475"/>
    </source>
</evidence>
<comment type="catalytic activity">
    <reaction evidence="9">
        <text>3',3'-c-di-GMP + H2O = 5'-phosphoguanylyl(3'-&gt;5')guanosine + H(+)</text>
        <dbReference type="Rhea" id="RHEA:24902"/>
        <dbReference type="ChEBI" id="CHEBI:15377"/>
        <dbReference type="ChEBI" id="CHEBI:15378"/>
        <dbReference type="ChEBI" id="CHEBI:58754"/>
        <dbReference type="ChEBI" id="CHEBI:58805"/>
        <dbReference type="EC" id="3.1.4.52"/>
    </reaction>
</comment>
<dbReference type="Pfam" id="PF00563">
    <property type="entry name" value="EAL"/>
    <property type="match status" value="1"/>
</dbReference>
<evidence type="ECO:0000313" key="12">
    <source>
        <dbReference type="EMBL" id="SUB14546.1"/>
    </source>
</evidence>
<evidence type="ECO:0000256" key="2">
    <source>
        <dbReference type="ARBA" id="ARBA00012282"/>
    </source>
</evidence>
<dbReference type="PROSITE" id="PS50883">
    <property type="entry name" value="EAL"/>
    <property type="match status" value="1"/>
</dbReference>
<dbReference type="InterPro" id="IPR050706">
    <property type="entry name" value="Cyclic-di-GMP_PDE-like"/>
</dbReference>
<sequence>MPLLKRKRDYARLVIIISGVLPLIIGIFFTALDARHTVHQQQVTAANTLLSQAERMSDSAWDMITVLRQFHHQPCSQIENQLQRIGSLNPYFRAIGKMEQDHIACSSVYGSRPGLLKEMIMRDAPVTGKAWWSLSIAGTSGVPNRPAVIFMRDLPDGEGFWAVIDGQYLIDFMRAISSSHLYHFSMTFSGGAPISFGDPHIAASSWFEPMIYQAISHRYPLSVTLIASPSELISAWRQVMFIIMPMAAIFSILLMMLMANWLKRRISWRDEIRRAITSGQFRAHYQPVYDNRLQRCSGAEALLRWTTPDGKGVRPDIFIGAAEAEGMIVPLTRHLLDLIAEDVQAWQVEPHFHLAINVAADHLQHPDFVDDMLQFAERIKDKQFLITLELTERSLIKDGAEVARKLEQLRGCGMKVAIDDFGTGHCSLSYLQTFTIDYLKIDRGFINAIESLEGRTPVLDAIIQLSHELELEVLGEGVETALQFSYLQRRGVVFIQGYYYARPMDNTALVAWLTDRGEQPIERELALQTRQEPDV</sequence>
<dbReference type="SMART" id="SM00052">
    <property type="entry name" value="EAL"/>
    <property type="match status" value="1"/>
</dbReference>
<dbReference type="PANTHER" id="PTHR33121">
    <property type="entry name" value="CYCLIC DI-GMP PHOSPHODIESTERASE PDEF"/>
    <property type="match status" value="1"/>
</dbReference>
<evidence type="ECO:0000256" key="5">
    <source>
        <dbReference type="ARBA" id="ARBA00022692"/>
    </source>
</evidence>
<evidence type="ECO:0000256" key="8">
    <source>
        <dbReference type="ARBA" id="ARBA00023136"/>
    </source>
</evidence>
<evidence type="ECO:0000256" key="9">
    <source>
        <dbReference type="ARBA" id="ARBA00034290"/>
    </source>
</evidence>
<dbReference type="PANTHER" id="PTHR33121:SF81">
    <property type="entry name" value="CYCLIC DI-GMP PHOSPHODIESTERASE PDEB-RELATED"/>
    <property type="match status" value="1"/>
</dbReference>
<dbReference type="GO" id="GO:0005886">
    <property type="term" value="C:plasma membrane"/>
    <property type="evidence" value="ECO:0007669"/>
    <property type="project" value="UniProtKB-SubCell"/>
</dbReference>
<evidence type="ECO:0000259" key="11">
    <source>
        <dbReference type="PROSITE" id="PS50883"/>
    </source>
</evidence>
<evidence type="ECO:0000256" key="6">
    <source>
        <dbReference type="ARBA" id="ARBA00022801"/>
    </source>
</evidence>
<dbReference type="SUPFAM" id="SSF141868">
    <property type="entry name" value="EAL domain-like"/>
    <property type="match status" value="1"/>
</dbReference>
<keyword evidence="8 10" id="KW-0472">Membrane</keyword>
<organism evidence="12 13">
    <name type="scientific">Enterobacter agglomerans</name>
    <name type="common">Erwinia herbicola</name>
    <name type="synonym">Pantoea agglomerans</name>
    <dbReference type="NCBI Taxonomy" id="549"/>
    <lineage>
        <taxon>Bacteria</taxon>
        <taxon>Pseudomonadati</taxon>
        <taxon>Pseudomonadota</taxon>
        <taxon>Gammaproteobacteria</taxon>
        <taxon>Enterobacterales</taxon>
        <taxon>Erwiniaceae</taxon>
        <taxon>Pantoea</taxon>
        <taxon>Pantoea agglomerans group</taxon>
    </lineage>
</organism>
<evidence type="ECO:0000256" key="7">
    <source>
        <dbReference type="ARBA" id="ARBA00022989"/>
    </source>
</evidence>
<dbReference type="AlphaFoldDB" id="A0A379A9S2"/>
<protein>
    <recommendedName>
        <fullName evidence="2">cyclic-guanylate-specific phosphodiesterase</fullName>
        <ecNumber evidence="2">3.1.4.52</ecNumber>
    </recommendedName>
</protein>
<feature type="transmembrane region" description="Helical" evidence="10">
    <location>
        <begin position="12"/>
        <end position="32"/>
    </location>
</feature>
<dbReference type="RefSeq" id="WP_010253363.1">
    <property type="nucleotide sequence ID" value="NZ_ADWZ01000006.1"/>
</dbReference>
<dbReference type="Gene3D" id="3.20.20.450">
    <property type="entry name" value="EAL domain"/>
    <property type="match status" value="1"/>
</dbReference>
<dbReference type="EMBL" id="UGSO01000001">
    <property type="protein sequence ID" value="SUB14546.1"/>
    <property type="molecule type" value="Genomic_DNA"/>
</dbReference>
<feature type="transmembrane region" description="Helical" evidence="10">
    <location>
        <begin position="239"/>
        <end position="262"/>
    </location>
</feature>
<dbReference type="InterPro" id="IPR024744">
    <property type="entry name" value="CSS-motif_dom"/>
</dbReference>
<keyword evidence="4" id="KW-0973">c-di-GMP</keyword>
<dbReference type="GO" id="GO:0071111">
    <property type="term" value="F:cyclic-guanylate-specific phosphodiesterase activity"/>
    <property type="evidence" value="ECO:0007669"/>
    <property type="project" value="UniProtKB-EC"/>
</dbReference>
<evidence type="ECO:0000256" key="4">
    <source>
        <dbReference type="ARBA" id="ARBA00022636"/>
    </source>
</evidence>
<keyword evidence="6" id="KW-0378">Hydrolase</keyword>
<gene>
    <name evidence="12" type="primary">ycgG_1</name>
    <name evidence="12" type="ORF">NCTC9381_00395</name>
</gene>
<dbReference type="STRING" id="549.BEE12_05615"/>
<evidence type="ECO:0000313" key="13">
    <source>
        <dbReference type="Proteomes" id="UP000254640"/>
    </source>
</evidence>
<accession>A0A379A9S2</accession>
<dbReference type="InterPro" id="IPR001633">
    <property type="entry name" value="EAL_dom"/>
</dbReference>
<comment type="subcellular location">
    <subcellularLocation>
        <location evidence="1">Cell membrane</location>
        <topology evidence="1">Multi-pass membrane protein</topology>
    </subcellularLocation>
</comment>
<dbReference type="CDD" id="cd01948">
    <property type="entry name" value="EAL"/>
    <property type="match status" value="1"/>
</dbReference>
<dbReference type="Pfam" id="PF12792">
    <property type="entry name" value="CSS-motif"/>
    <property type="match status" value="1"/>
</dbReference>
<dbReference type="InterPro" id="IPR035919">
    <property type="entry name" value="EAL_sf"/>
</dbReference>
<feature type="domain" description="EAL" evidence="11">
    <location>
        <begin position="265"/>
        <end position="517"/>
    </location>
</feature>
<keyword evidence="7 10" id="KW-1133">Transmembrane helix</keyword>
<dbReference type="EC" id="3.1.4.52" evidence="2"/>
<evidence type="ECO:0000256" key="1">
    <source>
        <dbReference type="ARBA" id="ARBA00004651"/>
    </source>
</evidence>
<name>A0A379A9S2_ENTAG</name>
<dbReference type="Proteomes" id="UP000254640">
    <property type="component" value="Unassembled WGS sequence"/>
</dbReference>
<reference evidence="12 13" key="1">
    <citation type="submission" date="2018-06" db="EMBL/GenBank/DDBJ databases">
        <authorList>
            <consortium name="Pathogen Informatics"/>
            <person name="Doyle S."/>
        </authorList>
    </citation>
    <scope>NUCLEOTIDE SEQUENCE [LARGE SCALE GENOMIC DNA]</scope>
    <source>
        <strain evidence="12 13">NCTC9381</strain>
    </source>
</reference>
<keyword evidence="5 10" id="KW-0812">Transmembrane</keyword>
<proteinExistence type="predicted"/>
<evidence type="ECO:0000256" key="10">
    <source>
        <dbReference type="SAM" id="Phobius"/>
    </source>
</evidence>
<keyword evidence="13" id="KW-1185">Reference proteome</keyword>
<keyword evidence="3" id="KW-1003">Cell membrane</keyword>